<evidence type="ECO:0000256" key="5">
    <source>
        <dbReference type="ARBA" id="ARBA00023235"/>
    </source>
</evidence>
<comment type="caution">
    <text evidence="13">The sequence shown here is derived from an EMBL/GenBank/DDBJ whole genome shotgun (WGS) entry which is preliminary data.</text>
</comment>
<protein>
    <recommendedName>
        <fullName evidence="12">L-dopachrome isomerase</fullName>
        <ecNumber evidence="9">5.3.2.1</ecNumber>
        <ecNumber evidence="8">5.3.3.12</ecNumber>
    </recommendedName>
    <alternativeName>
        <fullName evidence="10">L-dopachrome tautomerase</fullName>
    </alternativeName>
    <alternativeName>
        <fullName evidence="11">Phenylpyruvate tautomerase</fullName>
    </alternativeName>
</protein>
<comment type="similarity">
    <text evidence="2">Belongs to the MIF family.</text>
</comment>
<dbReference type="Pfam" id="PF01187">
    <property type="entry name" value="MIF"/>
    <property type="match status" value="1"/>
</dbReference>
<dbReference type="VEuPathDB" id="FungiDB:PABG_01732"/>
<comment type="catalytic activity">
    <reaction evidence="6">
        <text>3-phenylpyruvate = enol-phenylpyruvate</text>
        <dbReference type="Rhea" id="RHEA:17097"/>
        <dbReference type="ChEBI" id="CHEBI:16815"/>
        <dbReference type="ChEBI" id="CHEBI:18005"/>
        <dbReference type="EC" id="5.3.2.1"/>
    </reaction>
</comment>
<dbReference type="PANTHER" id="PTHR11954:SF6">
    <property type="entry name" value="MACROPHAGE MIGRATION INHIBITORY FACTOR"/>
    <property type="match status" value="1"/>
</dbReference>
<evidence type="ECO:0000256" key="4">
    <source>
        <dbReference type="ARBA" id="ARBA00022525"/>
    </source>
</evidence>
<dbReference type="EC" id="5.3.2.1" evidence="9"/>
<evidence type="ECO:0000256" key="11">
    <source>
        <dbReference type="ARBA" id="ARBA00041912"/>
    </source>
</evidence>
<keyword evidence="3" id="KW-0202">Cytokine</keyword>
<evidence type="ECO:0000313" key="14">
    <source>
        <dbReference type="Proteomes" id="UP000242814"/>
    </source>
</evidence>
<accession>A0A1D2JIH9</accession>
<dbReference type="VEuPathDB" id="FungiDB:PADG_03671"/>
<dbReference type="GO" id="GO:0005576">
    <property type="term" value="C:extracellular region"/>
    <property type="evidence" value="ECO:0007669"/>
    <property type="project" value="UniProtKB-SubCell"/>
</dbReference>
<evidence type="ECO:0000256" key="9">
    <source>
        <dbReference type="ARBA" id="ARBA00039086"/>
    </source>
</evidence>
<dbReference type="EC" id="5.3.3.12" evidence="8"/>
<dbReference type="AlphaFoldDB" id="A0A1D2JIH9"/>
<dbReference type="Gene3D" id="3.30.429.10">
    <property type="entry name" value="Macrophage Migration Inhibitory Factor"/>
    <property type="match status" value="1"/>
</dbReference>
<proteinExistence type="inferred from homology"/>
<keyword evidence="5" id="KW-0413">Isomerase</keyword>
<dbReference type="EMBL" id="LZYO01000083">
    <property type="protein sequence ID" value="ODH37687.1"/>
    <property type="molecule type" value="Genomic_DNA"/>
</dbReference>
<evidence type="ECO:0000256" key="10">
    <source>
        <dbReference type="ARBA" id="ARBA00041631"/>
    </source>
</evidence>
<gene>
    <name evidence="13" type="ORF">ACO22_02597</name>
</gene>
<reference evidence="13 14" key="1">
    <citation type="submission" date="2016-06" db="EMBL/GenBank/DDBJ databases">
        <authorList>
            <person name="Kjaerup R.B."/>
            <person name="Dalgaard T.S."/>
            <person name="Juul-Madsen H.R."/>
        </authorList>
    </citation>
    <scope>NUCLEOTIDE SEQUENCE [LARGE SCALE GENOMIC DNA]</scope>
    <source>
        <strain evidence="13 14">Pb300</strain>
    </source>
</reference>
<evidence type="ECO:0000313" key="13">
    <source>
        <dbReference type="EMBL" id="ODH37687.1"/>
    </source>
</evidence>
<evidence type="ECO:0000256" key="12">
    <source>
        <dbReference type="ARBA" id="ARBA00042730"/>
    </source>
</evidence>
<name>A0A1D2JIH9_PARBR</name>
<dbReference type="InterPro" id="IPR001398">
    <property type="entry name" value="Macrophage_inhib_fac"/>
</dbReference>
<organism evidence="13 14">
    <name type="scientific">Paracoccidioides brasiliensis</name>
    <dbReference type="NCBI Taxonomy" id="121759"/>
    <lineage>
        <taxon>Eukaryota</taxon>
        <taxon>Fungi</taxon>
        <taxon>Dikarya</taxon>
        <taxon>Ascomycota</taxon>
        <taxon>Pezizomycotina</taxon>
        <taxon>Eurotiomycetes</taxon>
        <taxon>Eurotiomycetidae</taxon>
        <taxon>Onygenales</taxon>
        <taxon>Ajellomycetaceae</taxon>
        <taxon>Paracoccidioides</taxon>
    </lineage>
</organism>
<dbReference type="PANTHER" id="PTHR11954">
    <property type="entry name" value="D-DOPACHROME DECARBOXYLASE"/>
    <property type="match status" value="1"/>
</dbReference>
<sequence length="120" mass="13355">MPSIELLTNVALSREQSKELALSLSKASARILKKPESFISVQIRSDEILTFAGTHDPCFQMRITSLGNLNPADNVNFSKAFTDFLKEEIGVTNDRGYVIFYDPDYANLGYKGTTGAKLWC</sequence>
<evidence type="ECO:0000256" key="6">
    <source>
        <dbReference type="ARBA" id="ARBA00036735"/>
    </source>
</evidence>
<comment type="subcellular location">
    <subcellularLocation>
        <location evidence="1">Secreted</location>
    </subcellularLocation>
</comment>
<evidence type="ECO:0000256" key="8">
    <source>
        <dbReference type="ARBA" id="ARBA00038932"/>
    </source>
</evidence>
<comment type="catalytic activity">
    <reaction evidence="7">
        <text>L-dopachrome = 5,6-dihydroxyindole-2-carboxylate</text>
        <dbReference type="Rhea" id="RHEA:13041"/>
        <dbReference type="ChEBI" id="CHEBI:16875"/>
        <dbReference type="ChEBI" id="CHEBI:57509"/>
        <dbReference type="EC" id="5.3.3.12"/>
    </reaction>
</comment>
<evidence type="ECO:0000256" key="1">
    <source>
        <dbReference type="ARBA" id="ARBA00004613"/>
    </source>
</evidence>
<dbReference type="Proteomes" id="UP000242814">
    <property type="component" value="Unassembled WGS sequence"/>
</dbReference>
<dbReference type="GO" id="GO:0004167">
    <property type="term" value="F:dopachrome isomerase activity"/>
    <property type="evidence" value="ECO:0007669"/>
    <property type="project" value="UniProtKB-EC"/>
</dbReference>
<dbReference type="SUPFAM" id="SSF55331">
    <property type="entry name" value="Tautomerase/MIF"/>
    <property type="match status" value="1"/>
</dbReference>
<dbReference type="GO" id="GO:0050178">
    <property type="term" value="F:phenylpyruvate tautomerase activity"/>
    <property type="evidence" value="ECO:0007669"/>
    <property type="project" value="UniProtKB-EC"/>
</dbReference>
<dbReference type="InterPro" id="IPR014347">
    <property type="entry name" value="Tautomerase/MIF_sf"/>
</dbReference>
<evidence type="ECO:0000256" key="2">
    <source>
        <dbReference type="ARBA" id="ARBA00005851"/>
    </source>
</evidence>
<evidence type="ECO:0000256" key="3">
    <source>
        <dbReference type="ARBA" id="ARBA00022514"/>
    </source>
</evidence>
<evidence type="ECO:0000256" key="7">
    <source>
        <dbReference type="ARBA" id="ARBA00036823"/>
    </source>
</evidence>
<dbReference type="OMA" id="YINFFDM"/>
<keyword evidence="4" id="KW-0964">Secreted</keyword>